<evidence type="ECO:0000313" key="3">
    <source>
        <dbReference type="Proteomes" id="UP000001940"/>
    </source>
</evidence>
<keyword evidence="1" id="KW-1133">Transmembrane helix</keyword>
<evidence type="ECO:0000313" key="2">
    <source>
        <dbReference type="EMBL" id="CCD63906.1"/>
    </source>
</evidence>
<dbReference type="EMBL" id="BX284601">
    <property type="protein sequence ID" value="CCD63906.1"/>
    <property type="molecule type" value="Genomic_DNA"/>
</dbReference>
<organism evidence="2 3">
    <name type="scientific">Caenorhabditis elegans</name>
    <dbReference type="NCBI Taxonomy" id="6239"/>
    <lineage>
        <taxon>Eukaryota</taxon>
        <taxon>Metazoa</taxon>
        <taxon>Ecdysozoa</taxon>
        <taxon>Nematoda</taxon>
        <taxon>Chromadorea</taxon>
        <taxon>Rhabditida</taxon>
        <taxon>Rhabditina</taxon>
        <taxon>Rhabditomorpha</taxon>
        <taxon>Rhabditoidea</taxon>
        <taxon>Rhabditidae</taxon>
        <taxon>Peloderinae</taxon>
        <taxon>Caenorhabditis</taxon>
    </lineage>
</organism>
<dbReference type="GeneID" id="186578"/>
<protein>
    <submittedName>
        <fullName evidence="2">Transmembrane protein</fullName>
    </submittedName>
</protein>
<feature type="transmembrane region" description="Helical" evidence="1">
    <location>
        <begin position="81"/>
        <end position="101"/>
    </location>
</feature>
<dbReference type="AlphaFoldDB" id="C7FZT2"/>
<accession>C7FZT2</accession>
<name>C7FZT2_CAEEL</name>
<dbReference type="FunCoup" id="C7FZT2">
    <property type="interactions" value="312"/>
</dbReference>
<dbReference type="RefSeq" id="NP_491618.2">
    <property type="nucleotide sequence ID" value="NM_059217.2"/>
</dbReference>
<keyword evidence="3" id="KW-1185">Reference proteome</keyword>
<dbReference type="Bgee" id="WBGene00019080">
    <property type="expression patterns" value="Expressed in embryo and 2 other cell types or tissues"/>
</dbReference>
<keyword evidence="1 2" id="KW-0812">Transmembrane</keyword>
<sequence>MSNKRRVPAGGDAFETHDTIFRVVSAKNILLIYILWNMILASLFLVLKLCIESSISILFSLPFVSTCFIFIFSLRMKSKQIFGVLAVYTIISLLNTIFKMSVGLSDGDWWERCFVGSVETFHSIITILHSIFQFFISIILIRMSFWEMDASCCCCHCCVLCCWCCPYFKNDENEERSHVSKCSSFSE</sequence>
<dbReference type="AGR" id="WB:WBGene00019080"/>
<dbReference type="eggNOG" id="ENOG502TJAQ">
    <property type="taxonomic scope" value="Eukaryota"/>
</dbReference>
<feature type="transmembrane region" description="Helical" evidence="1">
    <location>
        <begin position="30"/>
        <end position="49"/>
    </location>
</feature>
<proteinExistence type="predicted"/>
<gene>
    <name evidence="2" type="ORF">CELE_F59A3.7</name>
    <name evidence="2 4" type="ORF">F59A3.7</name>
</gene>
<evidence type="ECO:0000256" key="1">
    <source>
        <dbReference type="SAM" id="Phobius"/>
    </source>
</evidence>
<dbReference type="Proteomes" id="UP000001940">
    <property type="component" value="Chromosome I"/>
</dbReference>
<dbReference type="KEGG" id="cel:CELE_F59A3.7"/>
<feature type="transmembrane region" description="Helical" evidence="1">
    <location>
        <begin position="55"/>
        <end position="74"/>
    </location>
</feature>
<dbReference type="OrthoDB" id="5863355at2759"/>
<dbReference type="InParanoid" id="C7FZT2"/>
<reference evidence="2 3" key="1">
    <citation type="journal article" date="1998" name="Science">
        <title>Genome sequence of the nematode C. elegans: a platform for investigating biology.</title>
        <authorList>
            <consortium name="The C. elegans sequencing consortium"/>
            <person name="Sulson J.E."/>
            <person name="Waterston R."/>
        </authorList>
    </citation>
    <scope>NUCLEOTIDE SEQUENCE [LARGE SCALE GENOMIC DNA]</scope>
    <source>
        <strain evidence="2 3">Bristol N2</strain>
    </source>
</reference>
<dbReference type="HOGENOM" id="CLU_1448945_0_0_1"/>
<keyword evidence="1" id="KW-0472">Membrane</keyword>
<dbReference type="CTD" id="186578"/>
<dbReference type="WormBase" id="F59A3.7">
    <property type="protein sequence ID" value="CE45601"/>
    <property type="gene ID" value="WBGene00019080"/>
</dbReference>
<feature type="transmembrane region" description="Helical" evidence="1">
    <location>
        <begin position="121"/>
        <end position="141"/>
    </location>
</feature>
<evidence type="ECO:0000313" key="4">
    <source>
        <dbReference type="WormBase" id="F59A3.7"/>
    </source>
</evidence>
<dbReference type="PaxDb" id="6239-F59A3.7"/>